<dbReference type="Proteomes" id="UP000270296">
    <property type="component" value="Unassembled WGS sequence"/>
</dbReference>
<protein>
    <submittedName>
        <fullName evidence="4">DUF202 domain-containing protein</fullName>
    </submittedName>
</protein>
<reference evidence="4" key="1">
    <citation type="submission" date="2016-06" db="UniProtKB">
        <authorList>
            <consortium name="WormBaseParasite"/>
        </authorList>
    </citation>
    <scope>IDENTIFICATION</scope>
</reference>
<organism evidence="4">
    <name type="scientific">Soboliphyme baturini</name>
    <dbReference type="NCBI Taxonomy" id="241478"/>
    <lineage>
        <taxon>Eukaryota</taxon>
        <taxon>Metazoa</taxon>
        <taxon>Ecdysozoa</taxon>
        <taxon>Nematoda</taxon>
        <taxon>Enoplea</taxon>
        <taxon>Dorylaimia</taxon>
        <taxon>Dioctophymatida</taxon>
        <taxon>Dioctophymatoidea</taxon>
        <taxon>Soboliphymatidae</taxon>
        <taxon>Soboliphyme</taxon>
    </lineage>
</organism>
<feature type="transmembrane region" description="Helical" evidence="1">
    <location>
        <begin position="98"/>
        <end position="115"/>
    </location>
</feature>
<keyword evidence="1" id="KW-1133">Transmembrane helix</keyword>
<evidence type="ECO:0000313" key="4">
    <source>
        <dbReference type="WBParaSite" id="SBAD_0000558901-mRNA-1"/>
    </source>
</evidence>
<accession>A0A183IP26</accession>
<name>A0A183IP26_9BILA</name>
<keyword evidence="3" id="KW-1185">Reference proteome</keyword>
<evidence type="ECO:0000313" key="3">
    <source>
        <dbReference type="Proteomes" id="UP000270296"/>
    </source>
</evidence>
<evidence type="ECO:0000313" key="2">
    <source>
        <dbReference type="EMBL" id="VDP07057.1"/>
    </source>
</evidence>
<gene>
    <name evidence="2" type="ORF">SBAD_LOCUS5373</name>
</gene>
<dbReference type="WBParaSite" id="SBAD_0000558901-mRNA-1">
    <property type="protein sequence ID" value="SBAD_0000558901-mRNA-1"/>
    <property type="gene ID" value="SBAD_0000558901"/>
</dbReference>
<feature type="transmembrane region" description="Helical" evidence="1">
    <location>
        <begin position="60"/>
        <end position="77"/>
    </location>
</feature>
<proteinExistence type="predicted"/>
<dbReference type="AlphaFoldDB" id="A0A183IP26"/>
<dbReference type="EMBL" id="UZAM01008947">
    <property type="protein sequence ID" value="VDP07057.1"/>
    <property type="molecule type" value="Genomic_DNA"/>
</dbReference>
<sequence length="150" mass="15924">MDATAATPSLSHASLNLVSDWLSTMRYAATVIGCGLALFSPSAGRSPGHTLTTDHRVPDVVTFAVVANLASVAIVMSRVEVQQHRSTSSFVITRSRSAVRWPSLLFGIALVVLIFDGESSLKSETLVHRRREFGGGVVVVVVEASSCAIE</sequence>
<evidence type="ECO:0000256" key="1">
    <source>
        <dbReference type="SAM" id="Phobius"/>
    </source>
</evidence>
<keyword evidence="1" id="KW-0812">Transmembrane</keyword>
<keyword evidence="1" id="KW-0472">Membrane</keyword>
<reference evidence="2 3" key="2">
    <citation type="submission" date="2018-11" db="EMBL/GenBank/DDBJ databases">
        <authorList>
            <consortium name="Pathogen Informatics"/>
        </authorList>
    </citation>
    <scope>NUCLEOTIDE SEQUENCE [LARGE SCALE GENOMIC DNA]</scope>
</reference>